<comment type="caution">
    <text evidence="14">The sequence shown here is derived from an EMBL/GenBank/DDBJ whole genome shotgun (WGS) entry which is preliminary data.</text>
</comment>
<keyword evidence="6 14" id="KW-0808">Transferase</keyword>
<evidence type="ECO:0000256" key="2">
    <source>
        <dbReference type="ARBA" id="ARBA00004713"/>
    </source>
</evidence>
<dbReference type="STRING" id="28200.GCA_001572935_01543"/>
<comment type="subcellular location">
    <subcellularLocation>
        <location evidence="1">Cell inner membrane</location>
        <topology evidence="1">Peripheral membrane protein</topology>
        <orientation evidence="1">Cytoplasmic side</orientation>
    </subcellularLocation>
</comment>
<dbReference type="EMBL" id="QEYI01000010">
    <property type="protein sequence ID" value="PWE19811.1"/>
    <property type="molecule type" value="Genomic_DNA"/>
</dbReference>
<name>A0A2U2BYM7_9BACT</name>
<dbReference type="SUPFAM" id="SSF53756">
    <property type="entry name" value="UDP-Glycosyltransferase/glycogen phosphorylase"/>
    <property type="match status" value="1"/>
</dbReference>
<evidence type="ECO:0000256" key="3">
    <source>
        <dbReference type="ARBA" id="ARBA00022475"/>
    </source>
</evidence>
<reference evidence="14 15" key="1">
    <citation type="submission" date="2018-05" db="EMBL/GenBank/DDBJ databases">
        <title>Antimicrobial susceptibility testing and genomic analysis of Arcobacter skirrowii strains and one Arcobacter butzleri isolated from German poultry farms.</title>
        <authorList>
            <person name="Haenel I."/>
            <person name="Hotzel H."/>
            <person name="Tomaso H."/>
            <person name="Busch A."/>
        </authorList>
    </citation>
    <scope>NUCLEOTIDE SEQUENCE [LARGE SCALE GENOMIC DNA]</scope>
    <source>
        <strain evidence="15">v</strain>
    </source>
</reference>
<dbReference type="EC" id="2.4.99.23" evidence="10"/>
<dbReference type="GO" id="GO:0009244">
    <property type="term" value="P:lipopolysaccharide core region biosynthetic process"/>
    <property type="evidence" value="ECO:0007669"/>
    <property type="project" value="InterPro"/>
</dbReference>
<dbReference type="Pfam" id="PF01075">
    <property type="entry name" value="Glyco_transf_9"/>
    <property type="match status" value="1"/>
</dbReference>
<dbReference type="AlphaFoldDB" id="A0A2U2BYM7"/>
<keyword evidence="4" id="KW-0997">Cell inner membrane</keyword>
<comment type="similarity">
    <text evidence="9">Belongs to the glycosyltransferase 9 family.</text>
</comment>
<proteinExistence type="inferred from homology"/>
<keyword evidence="8" id="KW-0472">Membrane</keyword>
<evidence type="ECO:0000256" key="4">
    <source>
        <dbReference type="ARBA" id="ARBA00022519"/>
    </source>
</evidence>
<keyword evidence="3" id="KW-1003">Cell membrane</keyword>
<organism evidence="14 15">
    <name type="scientific">Aliarcobacter skirrowii</name>
    <dbReference type="NCBI Taxonomy" id="28200"/>
    <lineage>
        <taxon>Bacteria</taxon>
        <taxon>Pseudomonadati</taxon>
        <taxon>Campylobacterota</taxon>
        <taxon>Epsilonproteobacteria</taxon>
        <taxon>Campylobacterales</taxon>
        <taxon>Arcobacteraceae</taxon>
        <taxon>Aliarcobacter</taxon>
    </lineage>
</organism>
<evidence type="ECO:0000256" key="12">
    <source>
        <dbReference type="ARBA" id="ARBA00044330"/>
    </source>
</evidence>
<accession>A0A2U2BYM7</accession>
<dbReference type="GO" id="GO:0005886">
    <property type="term" value="C:plasma membrane"/>
    <property type="evidence" value="ECO:0007669"/>
    <property type="project" value="UniProtKB-SubCell"/>
</dbReference>
<sequence length="337" mass="38658">MIKKIAIVRLSAMGDIIHSMTALQFIKKKYPNIQIDWFVEEGFAGVLENNPHVNNIIKLNLKSIKKNRFEIFNQIKLVRSLKKNSYDLVIDTQGLLKSAIVARLLGKKRAGFCKNSTREKIASCFYNKKISISYDKNVIDRNCYLISKALDFEITKDEIVNKEPFLFFKDESGIIYDYLEKDRKNILFVVGASWPSKIYPKEKFAKIASSLNENFLIAWGSEQEKDMAKFIEQNSNARVLPKLDLNSLKALISKVDLTIGNDTGPTHISWALNIPTITIFGNTPAYRNTYETNISKTVKSKSIVNPYKIDKNDFSIQEIDEQEIIKIAKELLNDRKD</sequence>
<comment type="catalytic activity">
    <reaction evidence="13">
        <text>an alpha-Kdo-(2-&gt;4)-alpha-Kdo-(2-&gt;6)-lipid A + ADP-L-glycero-beta-D-manno-heptose = an L-alpha-D-Hep-(1-&gt;5)-[alpha-Kdo-(2-&gt;4)]-alpha-Kdo-(2-&gt;6)-lipid A + ADP + H(+)</text>
        <dbReference type="Rhea" id="RHEA:74067"/>
        <dbReference type="ChEBI" id="CHEBI:15378"/>
        <dbReference type="ChEBI" id="CHEBI:61506"/>
        <dbReference type="ChEBI" id="CHEBI:176431"/>
        <dbReference type="ChEBI" id="CHEBI:193068"/>
        <dbReference type="ChEBI" id="CHEBI:456216"/>
        <dbReference type="EC" id="2.4.99.23"/>
    </reaction>
</comment>
<dbReference type="RefSeq" id="WP_109066660.1">
    <property type="nucleotide sequence ID" value="NZ_QEYG01000098.1"/>
</dbReference>
<keyword evidence="7" id="KW-0448">Lipopolysaccharide biosynthesis</keyword>
<evidence type="ECO:0000256" key="6">
    <source>
        <dbReference type="ARBA" id="ARBA00022679"/>
    </source>
</evidence>
<evidence type="ECO:0000313" key="14">
    <source>
        <dbReference type="EMBL" id="PWE19811.1"/>
    </source>
</evidence>
<evidence type="ECO:0000313" key="15">
    <source>
        <dbReference type="Proteomes" id="UP000245014"/>
    </source>
</evidence>
<dbReference type="InterPro" id="IPR051199">
    <property type="entry name" value="LPS_LOS_Heptosyltrfase"/>
</dbReference>
<comment type="pathway">
    <text evidence="2">Bacterial outer membrane biogenesis; LPS core biosynthesis.</text>
</comment>
<dbReference type="Proteomes" id="UP000245014">
    <property type="component" value="Unassembled WGS sequence"/>
</dbReference>
<evidence type="ECO:0000256" key="5">
    <source>
        <dbReference type="ARBA" id="ARBA00022676"/>
    </source>
</evidence>
<dbReference type="PANTHER" id="PTHR30160:SF19">
    <property type="entry name" value="LIPOPOLYSACCHARIDE HEPTOSYLTRANSFERASE 1"/>
    <property type="match status" value="1"/>
</dbReference>
<dbReference type="Gene3D" id="3.40.50.2000">
    <property type="entry name" value="Glycogen Phosphorylase B"/>
    <property type="match status" value="2"/>
</dbReference>
<dbReference type="GO" id="GO:0008713">
    <property type="term" value="F:ADP-heptose-lipopolysaccharide heptosyltransferase activity"/>
    <property type="evidence" value="ECO:0007669"/>
    <property type="project" value="TreeGrafter"/>
</dbReference>
<dbReference type="CDD" id="cd03789">
    <property type="entry name" value="GT9_LPS_heptosyltransferase"/>
    <property type="match status" value="1"/>
</dbReference>
<dbReference type="InterPro" id="IPR011908">
    <property type="entry name" value="LipoPS_heptosylTferase-I"/>
</dbReference>
<dbReference type="GO" id="GO:0005829">
    <property type="term" value="C:cytosol"/>
    <property type="evidence" value="ECO:0007669"/>
    <property type="project" value="TreeGrafter"/>
</dbReference>
<evidence type="ECO:0000256" key="8">
    <source>
        <dbReference type="ARBA" id="ARBA00023136"/>
    </source>
</evidence>
<evidence type="ECO:0000256" key="7">
    <source>
        <dbReference type="ARBA" id="ARBA00022985"/>
    </source>
</evidence>
<evidence type="ECO:0000256" key="13">
    <source>
        <dbReference type="ARBA" id="ARBA00049201"/>
    </source>
</evidence>
<protein>
    <recommendedName>
        <fullName evidence="11">Lipopolysaccharide heptosyltransferase 1</fullName>
        <ecNumber evidence="10">2.4.99.23</ecNumber>
    </recommendedName>
    <alternativeName>
        <fullName evidence="12">ADP-heptose:lipopolysaccharide heptosyltransferase I</fullName>
    </alternativeName>
</protein>
<keyword evidence="5" id="KW-0328">Glycosyltransferase</keyword>
<dbReference type="InterPro" id="IPR002201">
    <property type="entry name" value="Glyco_trans_9"/>
</dbReference>
<evidence type="ECO:0000256" key="11">
    <source>
        <dbReference type="ARBA" id="ARBA00044190"/>
    </source>
</evidence>
<dbReference type="PANTHER" id="PTHR30160">
    <property type="entry name" value="TETRAACYLDISACCHARIDE 4'-KINASE-RELATED"/>
    <property type="match status" value="1"/>
</dbReference>
<gene>
    <name evidence="14" type="primary">waaC</name>
    <name evidence="14" type="ORF">DF188_09155</name>
</gene>
<evidence type="ECO:0000256" key="10">
    <source>
        <dbReference type="ARBA" id="ARBA00044041"/>
    </source>
</evidence>
<dbReference type="NCBIfam" id="TIGR02193">
    <property type="entry name" value="heptsyl_trn_I"/>
    <property type="match status" value="1"/>
</dbReference>
<evidence type="ECO:0000256" key="1">
    <source>
        <dbReference type="ARBA" id="ARBA00004515"/>
    </source>
</evidence>
<evidence type="ECO:0000256" key="9">
    <source>
        <dbReference type="ARBA" id="ARBA00043995"/>
    </source>
</evidence>